<dbReference type="CDD" id="cd06171">
    <property type="entry name" value="Sigma70_r4"/>
    <property type="match status" value="1"/>
</dbReference>
<dbReference type="InterPro" id="IPR013325">
    <property type="entry name" value="RNA_pol_sigma_r2"/>
</dbReference>
<organism evidence="7 8">
    <name type="scientific">Nakamurella alba</name>
    <dbReference type="NCBI Taxonomy" id="2665158"/>
    <lineage>
        <taxon>Bacteria</taxon>
        <taxon>Bacillati</taxon>
        <taxon>Actinomycetota</taxon>
        <taxon>Actinomycetes</taxon>
        <taxon>Nakamurellales</taxon>
        <taxon>Nakamurellaceae</taxon>
        <taxon>Nakamurella</taxon>
    </lineage>
</organism>
<evidence type="ECO:0000313" key="8">
    <source>
        <dbReference type="Proteomes" id="UP000460221"/>
    </source>
</evidence>
<evidence type="ECO:0000259" key="5">
    <source>
        <dbReference type="Pfam" id="PF04542"/>
    </source>
</evidence>
<feature type="domain" description="RNA polymerase sigma-70 region 4" evidence="6">
    <location>
        <begin position="263"/>
        <end position="311"/>
    </location>
</feature>
<dbReference type="InterPro" id="IPR014284">
    <property type="entry name" value="RNA_pol_sigma-70_dom"/>
</dbReference>
<dbReference type="InterPro" id="IPR013324">
    <property type="entry name" value="RNA_pol_sigma_r3/r4-like"/>
</dbReference>
<dbReference type="Gene3D" id="1.20.120.1810">
    <property type="match status" value="1"/>
</dbReference>
<dbReference type="EMBL" id="WLYK01000005">
    <property type="protein sequence ID" value="MTD14957.1"/>
    <property type="molecule type" value="Genomic_DNA"/>
</dbReference>
<feature type="domain" description="RNA polymerase sigma-70 region 2" evidence="5">
    <location>
        <begin position="110"/>
        <end position="175"/>
    </location>
</feature>
<keyword evidence="4" id="KW-0804">Transcription</keyword>
<keyword evidence="3" id="KW-0238">DNA-binding</keyword>
<dbReference type="Gene3D" id="1.10.10.10">
    <property type="entry name" value="Winged helix-like DNA-binding domain superfamily/Winged helix DNA-binding domain"/>
    <property type="match status" value="2"/>
</dbReference>
<dbReference type="Pfam" id="PF04545">
    <property type="entry name" value="Sigma70_r4"/>
    <property type="match status" value="1"/>
</dbReference>
<keyword evidence="1" id="KW-0805">Transcription regulation</keyword>
<comment type="caution">
    <text evidence="7">The sequence shown here is derived from an EMBL/GenBank/DDBJ whole genome shotgun (WGS) entry which is preliminary data.</text>
</comment>
<gene>
    <name evidence="7" type="ORF">GIS00_13510</name>
</gene>
<dbReference type="AlphaFoldDB" id="A0A7K1FLD3"/>
<dbReference type="Proteomes" id="UP000460221">
    <property type="component" value="Unassembled WGS sequence"/>
</dbReference>
<dbReference type="GO" id="GO:0003677">
    <property type="term" value="F:DNA binding"/>
    <property type="evidence" value="ECO:0007669"/>
    <property type="project" value="UniProtKB-KW"/>
</dbReference>
<evidence type="ECO:0000313" key="7">
    <source>
        <dbReference type="EMBL" id="MTD14957.1"/>
    </source>
</evidence>
<dbReference type="NCBIfam" id="TIGR02937">
    <property type="entry name" value="sigma70-ECF"/>
    <property type="match status" value="1"/>
</dbReference>
<sequence length="318" mass="35443">MQHTGFRSRRDDTVGGRVASVCLRIGRPPVCRLPHCGIGSSLRARVNSTCSGIDARQADVIDARHVTRARLGTQVRHSGAEQQYALNALVAARNSGRIDRVRYCEQAVVVAHLSVAAALARRFLGRGVPLEDLEQLARLSLVESTRRWDPDISDRYVAFVVPTVTGSLKRYFRDHLRSVRVPRRMQEINHAADVAARAMEQSMRRPPTLGELADGIGRPEHDLRAAREAQRTTRTAQLDGPVLQVAARHPSENIDERIDLERAIRALGTRDRELLDLYYGNGWSQARIAGRLGVSQMQVSRLHGAVLQKLRRQLSLTA</sequence>
<evidence type="ECO:0000256" key="2">
    <source>
        <dbReference type="ARBA" id="ARBA00023082"/>
    </source>
</evidence>
<proteinExistence type="predicted"/>
<dbReference type="PANTHER" id="PTHR30385:SF4">
    <property type="entry name" value="RNA POLYMERASE SIGMA-E FACTOR"/>
    <property type="match status" value="1"/>
</dbReference>
<evidence type="ECO:0000256" key="3">
    <source>
        <dbReference type="ARBA" id="ARBA00023125"/>
    </source>
</evidence>
<name>A0A7K1FLD3_9ACTN</name>
<reference evidence="7 8" key="1">
    <citation type="submission" date="2019-11" db="EMBL/GenBank/DDBJ databases">
        <authorList>
            <person name="Jiang L.-Q."/>
        </authorList>
    </citation>
    <scope>NUCLEOTIDE SEQUENCE [LARGE SCALE GENOMIC DNA]</scope>
    <source>
        <strain evidence="7 8">YIM 132087</strain>
    </source>
</reference>
<evidence type="ECO:0000259" key="6">
    <source>
        <dbReference type="Pfam" id="PF04545"/>
    </source>
</evidence>
<keyword evidence="2" id="KW-0731">Sigma factor</keyword>
<evidence type="ECO:0000256" key="1">
    <source>
        <dbReference type="ARBA" id="ARBA00023015"/>
    </source>
</evidence>
<protein>
    <submittedName>
        <fullName evidence="7">Sigma-70 family RNA polymerase sigma factor</fullName>
    </submittedName>
</protein>
<dbReference type="GO" id="GO:0006352">
    <property type="term" value="P:DNA-templated transcription initiation"/>
    <property type="evidence" value="ECO:0007669"/>
    <property type="project" value="InterPro"/>
</dbReference>
<dbReference type="GO" id="GO:0016987">
    <property type="term" value="F:sigma factor activity"/>
    <property type="evidence" value="ECO:0007669"/>
    <property type="project" value="UniProtKB-KW"/>
</dbReference>
<dbReference type="InterPro" id="IPR007630">
    <property type="entry name" value="RNA_pol_sigma70_r4"/>
</dbReference>
<dbReference type="InterPro" id="IPR036388">
    <property type="entry name" value="WH-like_DNA-bd_sf"/>
</dbReference>
<evidence type="ECO:0000256" key="4">
    <source>
        <dbReference type="ARBA" id="ARBA00023163"/>
    </source>
</evidence>
<accession>A0A7K1FLD3</accession>
<dbReference type="SUPFAM" id="SSF88946">
    <property type="entry name" value="Sigma2 domain of RNA polymerase sigma factors"/>
    <property type="match status" value="1"/>
</dbReference>
<dbReference type="PANTHER" id="PTHR30385">
    <property type="entry name" value="SIGMA FACTOR F FLAGELLAR"/>
    <property type="match status" value="1"/>
</dbReference>
<dbReference type="SUPFAM" id="SSF88659">
    <property type="entry name" value="Sigma3 and sigma4 domains of RNA polymerase sigma factors"/>
    <property type="match status" value="2"/>
</dbReference>
<dbReference type="Pfam" id="PF04542">
    <property type="entry name" value="Sigma70_r2"/>
    <property type="match status" value="1"/>
</dbReference>
<keyword evidence="8" id="KW-1185">Reference proteome</keyword>
<dbReference type="InterPro" id="IPR007627">
    <property type="entry name" value="RNA_pol_sigma70_r2"/>
</dbReference>